<dbReference type="InterPro" id="IPR016181">
    <property type="entry name" value="Acyl_CoA_acyltransferase"/>
</dbReference>
<dbReference type="GO" id="GO:0016740">
    <property type="term" value="F:transferase activity"/>
    <property type="evidence" value="ECO:0007669"/>
    <property type="project" value="UniProtKB-KW"/>
</dbReference>
<keyword evidence="1" id="KW-0808">Transferase</keyword>
<dbReference type="SUPFAM" id="SSF55729">
    <property type="entry name" value="Acyl-CoA N-acyltransferases (Nat)"/>
    <property type="match status" value="1"/>
</dbReference>
<dbReference type="Proteomes" id="UP000514716">
    <property type="component" value="Chromosome"/>
</dbReference>
<reference evidence="1 2" key="1">
    <citation type="submission" date="2020-07" db="EMBL/GenBank/DDBJ databases">
        <title>Screening of a cold-adapted Planococcus bacterium producing protease in traditional shrimp paste and protease identification by genome sequencing.</title>
        <authorList>
            <person name="Gao R."/>
            <person name="Leng W."/>
            <person name="Chu Q."/>
            <person name="Wu X."/>
            <person name="Liu H."/>
            <person name="Li X."/>
        </authorList>
    </citation>
    <scope>NUCLEOTIDE SEQUENCE [LARGE SCALE GENOMIC DNA]</scope>
    <source>
        <strain evidence="1 2">XJ11</strain>
    </source>
</reference>
<accession>A0A7D7RG99</accession>
<evidence type="ECO:0000313" key="2">
    <source>
        <dbReference type="Proteomes" id="UP000514716"/>
    </source>
</evidence>
<dbReference type="EMBL" id="CP059540">
    <property type="protein sequence ID" value="QMT19100.1"/>
    <property type="molecule type" value="Genomic_DNA"/>
</dbReference>
<dbReference type="AlphaFoldDB" id="A0A7D7RG99"/>
<dbReference type="KEGG" id="pdec:H1Q58_15780"/>
<keyword evidence="2" id="KW-1185">Reference proteome</keyword>
<organism evidence="1 2">
    <name type="scientific">Planococcus maritimus</name>
    <dbReference type="NCBI Taxonomy" id="192421"/>
    <lineage>
        <taxon>Bacteria</taxon>
        <taxon>Bacillati</taxon>
        <taxon>Bacillota</taxon>
        <taxon>Bacilli</taxon>
        <taxon>Bacillales</taxon>
        <taxon>Caryophanaceae</taxon>
        <taxon>Planococcus</taxon>
    </lineage>
</organism>
<dbReference type="Gene3D" id="3.40.630.30">
    <property type="match status" value="1"/>
</dbReference>
<proteinExistence type="predicted"/>
<name>A0A7D7RG99_PLAMR</name>
<sequence>MTEAGAREILAWRYPQPYDFYNGQATAESLNELMNGSYLMVTECDELFGFYCTGKGAQVPAGHTVNAYPVGPVDIGLGMKPDKVGAGRGAAFLDFLLTEINKCHPGQDLRLTVAQFNARAIRLYEKLGFVKVGEFQTDQATFQVMTKDD</sequence>
<evidence type="ECO:0000313" key="1">
    <source>
        <dbReference type="EMBL" id="QMT19100.1"/>
    </source>
</evidence>
<gene>
    <name evidence="1" type="ORF">H1Q58_15780</name>
</gene>
<protein>
    <submittedName>
        <fullName evidence="1">GNAT family N-acetyltransferase</fullName>
    </submittedName>
</protein>